<dbReference type="OrthoDB" id="296793at2759"/>
<evidence type="ECO:0000313" key="12">
    <source>
        <dbReference type="EMBL" id="PSK41610.1"/>
    </source>
</evidence>
<organism evidence="12 13">
    <name type="scientific">Candidozyma pseudohaemuli</name>
    <dbReference type="NCBI Taxonomy" id="418784"/>
    <lineage>
        <taxon>Eukaryota</taxon>
        <taxon>Fungi</taxon>
        <taxon>Dikarya</taxon>
        <taxon>Ascomycota</taxon>
        <taxon>Saccharomycotina</taxon>
        <taxon>Pichiomycetes</taxon>
        <taxon>Metschnikowiaceae</taxon>
        <taxon>Candidozyma</taxon>
    </lineage>
</organism>
<dbReference type="GO" id="GO:0005801">
    <property type="term" value="C:cis-Golgi network"/>
    <property type="evidence" value="ECO:0007669"/>
    <property type="project" value="InterPro"/>
</dbReference>
<evidence type="ECO:0000256" key="7">
    <source>
        <dbReference type="ARBA" id="ARBA00023136"/>
    </source>
</evidence>
<gene>
    <name evidence="12" type="ORF">C7M61_001296</name>
</gene>
<evidence type="ECO:0000313" key="13">
    <source>
        <dbReference type="Proteomes" id="UP000241107"/>
    </source>
</evidence>
<evidence type="ECO:0000256" key="5">
    <source>
        <dbReference type="ARBA" id="ARBA00022927"/>
    </source>
</evidence>
<accession>A0A2P7Z067</accession>
<dbReference type="GO" id="GO:0006891">
    <property type="term" value="P:intra-Golgi vesicle-mediated transport"/>
    <property type="evidence" value="ECO:0007669"/>
    <property type="project" value="TreeGrafter"/>
</dbReference>
<dbReference type="GO" id="GO:0000139">
    <property type="term" value="C:Golgi membrane"/>
    <property type="evidence" value="ECO:0007669"/>
    <property type="project" value="UniProtKB-SubCell"/>
</dbReference>
<comment type="subcellular location">
    <subcellularLocation>
        <location evidence="1">Golgi apparatus membrane</location>
        <topology evidence="1">Peripheral membrane protein</topology>
    </subcellularLocation>
</comment>
<dbReference type="Proteomes" id="UP000241107">
    <property type="component" value="Unassembled WGS sequence"/>
</dbReference>
<comment type="similarity">
    <text evidence="2">Belongs to the COG3 family.</text>
</comment>
<evidence type="ECO:0000256" key="9">
    <source>
        <dbReference type="SAM" id="MobiDB-lite"/>
    </source>
</evidence>
<dbReference type="InterPro" id="IPR048685">
    <property type="entry name" value="COG3_C"/>
</dbReference>
<dbReference type="GO" id="GO:0017119">
    <property type="term" value="C:Golgi transport complex"/>
    <property type="evidence" value="ECO:0007669"/>
    <property type="project" value="TreeGrafter"/>
</dbReference>
<keyword evidence="6" id="KW-0333">Golgi apparatus</keyword>
<keyword evidence="4" id="KW-0813">Transport</keyword>
<keyword evidence="7" id="KW-0472">Membrane</keyword>
<evidence type="ECO:0000256" key="8">
    <source>
        <dbReference type="ARBA" id="ARBA00031339"/>
    </source>
</evidence>
<dbReference type="GO" id="GO:0007030">
    <property type="term" value="P:Golgi organization"/>
    <property type="evidence" value="ECO:0007669"/>
    <property type="project" value="TreeGrafter"/>
</dbReference>
<dbReference type="EMBL" id="PYFQ01000001">
    <property type="protein sequence ID" value="PSK41610.1"/>
    <property type="molecule type" value="Genomic_DNA"/>
</dbReference>
<evidence type="ECO:0000256" key="2">
    <source>
        <dbReference type="ARBA" id="ARBA00009936"/>
    </source>
</evidence>
<reference evidence="12 13" key="1">
    <citation type="submission" date="2018-03" db="EMBL/GenBank/DDBJ databases">
        <title>Candida pseudohaemulonii genome assembly and annotation.</title>
        <authorList>
            <person name="Munoz J.F."/>
            <person name="Gade L.G."/>
            <person name="Chow N.A."/>
            <person name="Litvintseva A.P."/>
            <person name="Loparev V.N."/>
            <person name="Cuomo C.A."/>
        </authorList>
    </citation>
    <scope>NUCLEOTIDE SEQUENCE [LARGE SCALE GENOMIC DNA]</scope>
    <source>
        <strain evidence="12 13">B12108</strain>
    </source>
</reference>
<evidence type="ECO:0000259" key="10">
    <source>
        <dbReference type="Pfam" id="PF04136"/>
    </source>
</evidence>
<dbReference type="Pfam" id="PF20671">
    <property type="entry name" value="COG3_C"/>
    <property type="match status" value="1"/>
</dbReference>
<proteinExistence type="inferred from homology"/>
<evidence type="ECO:0000259" key="11">
    <source>
        <dbReference type="Pfam" id="PF20671"/>
    </source>
</evidence>
<comment type="caution">
    <text evidence="12">The sequence shown here is derived from an EMBL/GenBank/DDBJ whole genome shotgun (WGS) entry which is preliminary data.</text>
</comment>
<dbReference type="VEuPathDB" id="FungiDB:C7M61_001296"/>
<dbReference type="RefSeq" id="XP_024716309.1">
    <property type="nucleotide sequence ID" value="XM_024856710.1"/>
</dbReference>
<dbReference type="Pfam" id="PF04136">
    <property type="entry name" value="COG3_N"/>
    <property type="match status" value="1"/>
</dbReference>
<dbReference type="InterPro" id="IPR048320">
    <property type="entry name" value="COG3_N"/>
</dbReference>
<evidence type="ECO:0000256" key="4">
    <source>
        <dbReference type="ARBA" id="ARBA00022448"/>
    </source>
</evidence>
<sequence length="804" mass="91828">MARGRSKSIVQKVASEVPAYSQSTANDSSDTKSIHNPTLPQSHPHYVLVPQRGRSKSLTVGVDVKVEVAPETPTFPFSEEEKDALWMKTLDTLNYNTVLDSQHIDSVNNYNDDLVLQFQSDCNLNIAQIDSIVDENQFVISSLNSLMFQYDKVSKETSDFANQATGLLQKQEELEAKAQQMDHVLQIFEPLERISKKLVSSGNSVVRTGRITTMLIQLQECLEFLATHGNYKDSEVYIIRYRQCMTRGLTLVRNYLIDYIKKRGEEAYAKTQGENLKSLSWDIILYSEYISELSKEPEPSSFPTLIGQIVRQSASHSEYKGLVSDVLSQYFKSRIQLVHQHVAHNRTVDDSENLVLHSQKSISWYKKILEKEYNLFVKYFPIDEWDASLQSFITEELNSFYKDLLDPLYDEVRNKVLREQNIGELCKLTNLLTAYFEFDEETSVVSTLPDAKIEYGELFEPMLSISQSRLIFRIQNYIDNKLIKYKPKAEDLRLGRRRSSSRQRSRADSILDEVEENLFPDAYTPVGKALTILSNIYDLISSMVFDDMAHYIVHSCISMLKNGALPLAKSHLGSLDAKLFYFKNLMVLRTQLNNFDTQYVRAETSLDFTSGITELIKTIRSGELQVKVNEQGGLLELVRKSAPQVINNLIDANEEAESELSNTVTDWVAECANTICSPLTDESLSLKDKLVTFNDNVIMQFPKTHNQIKAYIEDNEVIRFLVDQVSKFIFTSYESFYAELEQKLGKGELQADDMSDVMEPDAFFNFLNDTVTGIFQAEEAELAVKLNENILDDLDKMDEAVSQN</sequence>
<evidence type="ECO:0000256" key="1">
    <source>
        <dbReference type="ARBA" id="ARBA00004395"/>
    </source>
</evidence>
<dbReference type="GO" id="GO:0032258">
    <property type="term" value="P:cytoplasm to vacuole targeting by the Cvt pathway"/>
    <property type="evidence" value="ECO:0007669"/>
    <property type="project" value="TreeGrafter"/>
</dbReference>
<protein>
    <recommendedName>
        <fullName evidence="3">Conserved oligomeric Golgi complex subunit 3</fullName>
    </recommendedName>
    <alternativeName>
        <fullName evidence="8">Component of oligomeric Golgi complex 3</fullName>
    </alternativeName>
</protein>
<evidence type="ECO:0000256" key="3">
    <source>
        <dbReference type="ARBA" id="ARBA00020976"/>
    </source>
</evidence>
<evidence type="ECO:0000256" key="6">
    <source>
        <dbReference type="ARBA" id="ARBA00023034"/>
    </source>
</evidence>
<feature type="domain" description="Conserved oligomeric Golgi complex subunit 3 C-terminal" evidence="11">
    <location>
        <begin position="300"/>
        <end position="609"/>
    </location>
</feature>
<feature type="domain" description="Conserved oligomeric Golgi complex subunit 3 N-terminal" evidence="10">
    <location>
        <begin position="119"/>
        <end position="261"/>
    </location>
</feature>
<feature type="region of interest" description="Disordered" evidence="9">
    <location>
        <begin position="1"/>
        <end position="45"/>
    </location>
</feature>
<keyword evidence="13" id="KW-1185">Reference proteome</keyword>
<dbReference type="PANTHER" id="PTHR13302">
    <property type="entry name" value="CONSERVED OLIGOMERIC GOLGI COMPLEX COMPONENT 3"/>
    <property type="match status" value="1"/>
</dbReference>
<dbReference type="GO" id="GO:0006914">
    <property type="term" value="P:autophagy"/>
    <property type="evidence" value="ECO:0007669"/>
    <property type="project" value="TreeGrafter"/>
</dbReference>
<dbReference type="PANTHER" id="PTHR13302:SF8">
    <property type="entry name" value="CONSERVED OLIGOMERIC GOLGI COMPLEX SUBUNIT 3"/>
    <property type="match status" value="1"/>
</dbReference>
<name>A0A2P7Z067_9ASCO</name>
<keyword evidence="5" id="KW-0653">Protein transport</keyword>
<dbReference type="AlphaFoldDB" id="A0A2P7Z067"/>
<dbReference type="GeneID" id="36564687"/>
<dbReference type="STRING" id="418784.A0A2P7Z067"/>
<dbReference type="InterPro" id="IPR007265">
    <property type="entry name" value="COG_su3"/>
</dbReference>